<name>A0A9D2PJP9_9FIRM</name>
<comment type="caution">
    <text evidence="5">The sequence shown here is derived from an EMBL/GenBank/DDBJ whole genome shotgun (WGS) entry which is preliminary data.</text>
</comment>
<dbReference type="Gene3D" id="2.60.40.1180">
    <property type="entry name" value="Golgi alpha-mannosidase II"/>
    <property type="match status" value="1"/>
</dbReference>
<feature type="region of interest" description="Disordered" evidence="3">
    <location>
        <begin position="438"/>
        <end position="461"/>
    </location>
</feature>
<dbReference type="Proteomes" id="UP000823904">
    <property type="component" value="Unassembled WGS sequence"/>
</dbReference>
<dbReference type="EMBL" id="DWWD01000046">
    <property type="protein sequence ID" value="HJC51202.1"/>
    <property type="molecule type" value="Genomic_DNA"/>
</dbReference>
<evidence type="ECO:0000313" key="6">
    <source>
        <dbReference type="Proteomes" id="UP000823904"/>
    </source>
</evidence>
<dbReference type="SMART" id="SM00642">
    <property type="entry name" value="Aamy"/>
    <property type="match status" value="1"/>
</dbReference>
<reference evidence="5" key="2">
    <citation type="submission" date="2021-04" db="EMBL/GenBank/DDBJ databases">
        <authorList>
            <person name="Gilroy R."/>
        </authorList>
    </citation>
    <scope>NUCLEOTIDE SEQUENCE</scope>
    <source>
        <strain evidence="5">ChiSjej3B21-8574</strain>
    </source>
</reference>
<accession>A0A9D2PJP9</accession>
<feature type="compositionally biased region" description="Low complexity" evidence="3">
    <location>
        <begin position="452"/>
        <end position="461"/>
    </location>
</feature>
<gene>
    <name evidence="5" type="ORF">H9754_11675</name>
</gene>
<dbReference type="PANTHER" id="PTHR10357:SF210">
    <property type="entry name" value="MALTODEXTRIN GLUCOSIDASE"/>
    <property type="match status" value="1"/>
</dbReference>
<evidence type="ECO:0000313" key="5">
    <source>
        <dbReference type="EMBL" id="HJC51202.1"/>
    </source>
</evidence>
<dbReference type="CDD" id="cd11353">
    <property type="entry name" value="AmyAc_euk_bac_CMD_like"/>
    <property type="match status" value="1"/>
</dbReference>
<dbReference type="InterPro" id="IPR013780">
    <property type="entry name" value="Glyco_hydro_b"/>
</dbReference>
<dbReference type="AlphaFoldDB" id="A0A9D2PJP9"/>
<evidence type="ECO:0000256" key="2">
    <source>
        <dbReference type="ARBA" id="ARBA00023295"/>
    </source>
</evidence>
<organism evidence="5 6">
    <name type="scientific">Candidatus Anaerostipes avistercoris</name>
    <dbReference type="NCBI Taxonomy" id="2838462"/>
    <lineage>
        <taxon>Bacteria</taxon>
        <taxon>Bacillati</taxon>
        <taxon>Bacillota</taxon>
        <taxon>Clostridia</taxon>
        <taxon>Lachnospirales</taxon>
        <taxon>Lachnospiraceae</taxon>
        <taxon>Anaerostipes</taxon>
    </lineage>
</organism>
<keyword evidence="1" id="KW-0378">Hydrolase</keyword>
<evidence type="ECO:0000256" key="1">
    <source>
        <dbReference type="ARBA" id="ARBA00022801"/>
    </source>
</evidence>
<evidence type="ECO:0000256" key="3">
    <source>
        <dbReference type="SAM" id="MobiDB-lite"/>
    </source>
</evidence>
<dbReference type="GO" id="GO:0005975">
    <property type="term" value="P:carbohydrate metabolic process"/>
    <property type="evidence" value="ECO:0007669"/>
    <property type="project" value="InterPro"/>
</dbReference>
<feature type="domain" description="Glycosyl hydrolase family 13 catalytic" evidence="4">
    <location>
        <begin position="10"/>
        <end position="351"/>
    </location>
</feature>
<dbReference type="Pfam" id="PF00128">
    <property type="entry name" value="Alpha-amylase"/>
    <property type="match status" value="1"/>
</dbReference>
<evidence type="ECO:0000259" key="4">
    <source>
        <dbReference type="SMART" id="SM00642"/>
    </source>
</evidence>
<dbReference type="GO" id="GO:0016798">
    <property type="term" value="F:hydrolase activity, acting on glycosyl bonds"/>
    <property type="evidence" value="ECO:0007669"/>
    <property type="project" value="UniProtKB-KW"/>
</dbReference>
<dbReference type="SUPFAM" id="SSF51445">
    <property type="entry name" value="(Trans)glycosidases"/>
    <property type="match status" value="1"/>
</dbReference>
<protein>
    <submittedName>
        <fullName evidence="5">Maltodextrin glucosidase</fullName>
    </submittedName>
</protein>
<dbReference type="Gene3D" id="3.20.20.80">
    <property type="entry name" value="Glycosidases"/>
    <property type="match status" value="1"/>
</dbReference>
<dbReference type="InterPro" id="IPR006047">
    <property type="entry name" value="GH13_cat_dom"/>
</dbReference>
<dbReference type="InterPro" id="IPR017853">
    <property type="entry name" value="GH"/>
</dbReference>
<proteinExistence type="predicted"/>
<reference evidence="5" key="1">
    <citation type="journal article" date="2021" name="PeerJ">
        <title>Extensive microbial diversity within the chicken gut microbiome revealed by metagenomics and culture.</title>
        <authorList>
            <person name="Gilroy R."/>
            <person name="Ravi A."/>
            <person name="Getino M."/>
            <person name="Pursley I."/>
            <person name="Horton D.L."/>
            <person name="Alikhan N.F."/>
            <person name="Baker D."/>
            <person name="Gharbi K."/>
            <person name="Hall N."/>
            <person name="Watson M."/>
            <person name="Adriaenssens E.M."/>
            <person name="Foster-Nyarko E."/>
            <person name="Jarju S."/>
            <person name="Secka A."/>
            <person name="Antonio M."/>
            <person name="Oren A."/>
            <person name="Chaudhuri R.R."/>
            <person name="La Ragione R."/>
            <person name="Hildebrand F."/>
            <person name="Pallen M.J."/>
        </authorList>
    </citation>
    <scope>NUCLEOTIDE SEQUENCE</scope>
    <source>
        <strain evidence="5">ChiSjej3B21-8574</strain>
    </source>
</reference>
<dbReference type="SUPFAM" id="SSF51011">
    <property type="entry name" value="Glycosyl hydrolase domain"/>
    <property type="match status" value="1"/>
</dbReference>
<sequence length="461" mass="53658">MKMNDLIIYQIFPLRAFVDEETKHGILEVTDWIPHIKKVGANAVYFSPVFESSEHGYDTRDYRLIDHRLGTNEDFKRVCSQLQEEGIKVILDGVFNHVGREFWAFQDVLEKKWDSPYRDWFYINFDGNSGYNDGFWYEGWEGHYELVKLNLDHPDVRKHLLECVKMWMDEFGIDGLRLDVAYMLNRGFMKELADFVRNEREDFILIGEMLHGDYNELVNNELLDSVTNYECYKGMYSSCNTHNMHEIGYSVNRQFGPEEWTLYKGLPLYNFVDNHDVERIATQLEDKEHLPLIYALMYAMPGIPGIYYGSEWGIEGKKEEGSDDSLRPRIRPEDLVENELTEYIGHLSEIRKTSPALKYGNYIQLAIEPNVLVFERESEDDRIIAAINIGDEERAMHFNARAGMGIDLVSGDKVDFGGGLRVPPKTALLIRTEEALNRMEEETEDQEEKTETNQTEDAVIS</sequence>
<dbReference type="PANTHER" id="PTHR10357">
    <property type="entry name" value="ALPHA-AMYLASE FAMILY MEMBER"/>
    <property type="match status" value="1"/>
</dbReference>
<keyword evidence="2" id="KW-0326">Glycosidase</keyword>